<dbReference type="EMBL" id="SNYO01000001">
    <property type="protein sequence ID" value="TDQ64866.1"/>
    <property type="molecule type" value="Genomic_DNA"/>
</dbReference>
<protein>
    <recommendedName>
        <fullName evidence="3">ParE-like toxin of type II ParDE toxin-antitoxin system</fullName>
    </recommendedName>
</protein>
<evidence type="ECO:0000313" key="2">
    <source>
        <dbReference type="Proteomes" id="UP000295705"/>
    </source>
</evidence>
<dbReference type="OrthoDB" id="3541030at2"/>
<dbReference type="RefSeq" id="WP_133824319.1">
    <property type="nucleotide sequence ID" value="NZ_BAABHR010000015.1"/>
</dbReference>
<accession>A0A4R6VQP6</accession>
<reference evidence="1 2" key="1">
    <citation type="submission" date="2019-03" db="EMBL/GenBank/DDBJ databases">
        <title>Genomic Encyclopedia of Type Strains, Phase IV (KMG-IV): sequencing the most valuable type-strain genomes for metagenomic binning, comparative biology and taxonomic classification.</title>
        <authorList>
            <person name="Goeker M."/>
        </authorList>
    </citation>
    <scope>NUCLEOTIDE SEQUENCE [LARGE SCALE GENOMIC DNA]</scope>
    <source>
        <strain evidence="1 2">DSM 45775</strain>
    </source>
</reference>
<comment type="caution">
    <text evidence="1">The sequence shown here is derived from an EMBL/GenBank/DDBJ whole genome shotgun (WGS) entry which is preliminary data.</text>
</comment>
<evidence type="ECO:0008006" key="3">
    <source>
        <dbReference type="Google" id="ProtNLM"/>
    </source>
</evidence>
<name>A0A4R6VQP6_9PSEU</name>
<dbReference type="AlphaFoldDB" id="A0A4R6VQP6"/>
<dbReference type="Proteomes" id="UP000295705">
    <property type="component" value="Unassembled WGS sequence"/>
</dbReference>
<sequence length="84" mass="9318">MYRLVPDPVVREQVAALPVEALDAYAAVLDNLVQSPWSGEPQHGDNPDGAVRRQAFGPEDAGQLVYLILEGQQEVHLLLVQWWA</sequence>
<gene>
    <name evidence="1" type="ORF">EV188_101114</name>
</gene>
<evidence type="ECO:0000313" key="1">
    <source>
        <dbReference type="EMBL" id="TDQ64866.1"/>
    </source>
</evidence>
<proteinExistence type="predicted"/>
<keyword evidence="2" id="KW-1185">Reference proteome</keyword>
<organism evidence="1 2">
    <name type="scientific">Actinomycetospora succinea</name>
    <dbReference type="NCBI Taxonomy" id="663603"/>
    <lineage>
        <taxon>Bacteria</taxon>
        <taxon>Bacillati</taxon>
        <taxon>Actinomycetota</taxon>
        <taxon>Actinomycetes</taxon>
        <taxon>Pseudonocardiales</taxon>
        <taxon>Pseudonocardiaceae</taxon>
        <taxon>Actinomycetospora</taxon>
    </lineage>
</organism>